<evidence type="ECO:0000313" key="2">
    <source>
        <dbReference type="EMBL" id="OWK41015.1"/>
    </source>
</evidence>
<feature type="region of interest" description="Disordered" evidence="1">
    <location>
        <begin position="1"/>
        <end position="139"/>
    </location>
</feature>
<dbReference type="AlphaFoldDB" id="A0A225DXE6"/>
<evidence type="ECO:0000313" key="3">
    <source>
        <dbReference type="Proteomes" id="UP000214646"/>
    </source>
</evidence>
<gene>
    <name evidence="2" type="ORF">FRUB_04907</name>
</gene>
<sequence>MPPSPRACGAVEPKPRQDIQPLSRRSDFSGPSLGTVPPRPPHHPGSGTRALGKPTPLLAKFGGQRQAPGKRGLRGDRIRRPSRRDRLLGQEPRGAGIRRHRRYLRSGPLRVSVRAPPSQQNLPRHDLTEGSTSKTFSLL</sequence>
<feature type="compositionally biased region" description="Polar residues" evidence="1">
    <location>
        <begin position="129"/>
        <end position="139"/>
    </location>
</feature>
<dbReference type="EMBL" id="NIDE01000007">
    <property type="protein sequence ID" value="OWK41015.1"/>
    <property type="molecule type" value="Genomic_DNA"/>
</dbReference>
<evidence type="ECO:0000256" key="1">
    <source>
        <dbReference type="SAM" id="MobiDB-lite"/>
    </source>
</evidence>
<organism evidence="2 3">
    <name type="scientific">Fimbriiglobus ruber</name>
    <dbReference type="NCBI Taxonomy" id="1908690"/>
    <lineage>
        <taxon>Bacteria</taxon>
        <taxon>Pseudomonadati</taxon>
        <taxon>Planctomycetota</taxon>
        <taxon>Planctomycetia</taxon>
        <taxon>Gemmatales</taxon>
        <taxon>Gemmataceae</taxon>
        <taxon>Fimbriiglobus</taxon>
    </lineage>
</organism>
<name>A0A225DXE6_9BACT</name>
<comment type="caution">
    <text evidence="2">The sequence shown here is derived from an EMBL/GenBank/DDBJ whole genome shotgun (WGS) entry which is preliminary data.</text>
</comment>
<reference evidence="3" key="1">
    <citation type="submission" date="2017-06" db="EMBL/GenBank/DDBJ databases">
        <title>Genome analysis of Fimbriiglobus ruber SP5, the first member of the order Planctomycetales with confirmed chitinolytic capability.</title>
        <authorList>
            <person name="Ravin N.V."/>
            <person name="Rakitin A.L."/>
            <person name="Ivanova A.A."/>
            <person name="Beletsky A.V."/>
            <person name="Kulichevskaya I.S."/>
            <person name="Mardanov A.V."/>
            <person name="Dedysh S.N."/>
        </authorList>
    </citation>
    <scope>NUCLEOTIDE SEQUENCE [LARGE SCALE GENOMIC DNA]</scope>
    <source>
        <strain evidence="3">SP5</strain>
    </source>
</reference>
<feature type="compositionally biased region" description="Basic and acidic residues" evidence="1">
    <location>
        <begin position="73"/>
        <end position="88"/>
    </location>
</feature>
<accession>A0A225DXE6</accession>
<protein>
    <submittedName>
        <fullName evidence="2">Uncharacterized protein</fullName>
    </submittedName>
</protein>
<dbReference type="Proteomes" id="UP000214646">
    <property type="component" value="Unassembled WGS sequence"/>
</dbReference>
<keyword evidence="3" id="KW-1185">Reference proteome</keyword>
<proteinExistence type="predicted"/>